<dbReference type="InterPro" id="IPR055081">
    <property type="entry name" value="NLP1-9_GAF"/>
</dbReference>
<protein>
    <submittedName>
        <fullName evidence="8">Nlp8</fullName>
    </submittedName>
</protein>
<dbReference type="PANTHER" id="PTHR32002">
    <property type="entry name" value="PROTEIN NLP8"/>
    <property type="match status" value="1"/>
</dbReference>
<comment type="caution">
    <text evidence="8">The sequence shown here is derived from an EMBL/GenBank/DDBJ whole genome shotgun (WGS) entry which is preliminary data.</text>
</comment>
<feature type="domain" description="PB1" evidence="7">
    <location>
        <begin position="830"/>
        <end position="912"/>
    </location>
</feature>
<dbReference type="InterPro" id="IPR053793">
    <property type="entry name" value="PB1-like"/>
</dbReference>
<evidence type="ECO:0000313" key="9">
    <source>
        <dbReference type="Proteomes" id="UP000554482"/>
    </source>
</evidence>
<dbReference type="OrthoDB" id="6270329at2759"/>
<dbReference type="GO" id="GO:0003700">
    <property type="term" value="F:DNA-binding transcription factor activity"/>
    <property type="evidence" value="ECO:0007669"/>
    <property type="project" value="InterPro"/>
</dbReference>
<keyword evidence="2" id="KW-0238">DNA-binding</keyword>
<dbReference type="GO" id="GO:0003677">
    <property type="term" value="F:DNA binding"/>
    <property type="evidence" value="ECO:0007669"/>
    <property type="project" value="UniProtKB-KW"/>
</dbReference>
<evidence type="ECO:0000259" key="7">
    <source>
        <dbReference type="PROSITE" id="PS51745"/>
    </source>
</evidence>
<dbReference type="EMBL" id="JABWDY010041141">
    <property type="protein sequence ID" value="KAF5177625.1"/>
    <property type="molecule type" value="Genomic_DNA"/>
</dbReference>
<dbReference type="Gene3D" id="3.10.20.90">
    <property type="entry name" value="Phosphatidylinositol 3-kinase Catalytic Subunit, Chain A, domain 1"/>
    <property type="match status" value="1"/>
</dbReference>
<name>A0A7J6V027_THATH</name>
<dbReference type="PROSITE" id="PS51745">
    <property type="entry name" value="PB1"/>
    <property type="match status" value="1"/>
</dbReference>
<evidence type="ECO:0000259" key="6">
    <source>
        <dbReference type="PROSITE" id="PS51519"/>
    </source>
</evidence>
<dbReference type="InterPro" id="IPR000270">
    <property type="entry name" value="PB1_dom"/>
</dbReference>
<dbReference type="PROSITE" id="PS51519">
    <property type="entry name" value="RWP_RK"/>
    <property type="match status" value="1"/>
</dbReference>
<feature type="domain" description="RWP-RK" evidence="6">
    <location>
        <begin position="555"/>
        <end position="636"/>
    </location>
</feature>
<feature type="region of interest" description="Disordered" evidence="5">
    <location>
        <begin position="540"/>
        <end position="559"/>
    </location>
</feature>
<evidence type="ECO:0000256" key="1">
    <source>
        <dbReference type="ARBA" id="ARBA00023015"/>
    </source>
</evidence>
<dbReference type="Pfam" id="PF02042">
    <property type="entry name" value="RWP-RK"/>
    <property type="match status" value="1"/>
</dbReference>
<dbReference type="AlphaFoldDB" id="A0A7J6V027"/>
<reference evidence="8 9" key="1">
    <citation type="submission" date="2020-06" db="EMBL/GenBank/DDBJ databases">
        <title>Transcriptomic and genomic resources for Thalictrum thalictroides and T. hernandezii: Facilitating candidate gene discovery in an emerging model plant lineage.</title>
        <authorList>
            <person name="Arias T."/>
            <person name="Riano-Pachon D.M."/>
            <person name="Di Stilio V.S."/>
        </authorList>
    </citation>
    <scope>NUCLEOTIDE SEQUENCE [LARGE SCALE GENOMIC DNA]</scope>
    <source>
        <strain evidence="9">cv. WT478/WT964</strain>
        <tissue evidence="8">Leaves</tissue>
    </source>
</reference>
<proteinExistence type="predicted"/>
<dbReference type="InterPro" id="IPR003035">
    <property type="entry name" value="RWP-RK_dom"/>
</dbReference>
<accession>A0A7J6V027</accession>
<dbReference type="SMART" id="SM00666">
    <property type="entry name" value="PB1"/>
    <property type="match status" value="1"/>
</dbReference>
<dbReference type="Proteomes" id="UP000554482">
    <property type="component" value="Unassembled WGS sequence"/>
</dbReference>
<dbReference type="Pfam" id="PF22922">
    <property type="entry name" value="GAF_NLP"/>
    <property type="match status" value="1"/>
</dbReference>
<evidence type="ECO:0000256" key="5">
    <source>
        <dbReference type="SAM" id="MobiDB-lite"/>
    </source>
</evidence>
<evidence type="ECO:0000256" key="3">
    <source>
        <dbReference type="ARBA" id="ARBA00023163"/>
    </source>
</evidence>
<gene>
    <name evidence="8" type="ORF">FRX31_032787</name>
</gene>
<dbReference type="InterPro" id="IPR045012">
    <property type="entry name" value="NLP"/>
</dbReference>
<dbReference type="PANTHER" id="PTHR32002:SF41">
    <property type="entry name" value="PROTEIN NLP8"/>
    <property type="match status" value="1"/>
</dbReference>
<evidence type="ECO:0000256" key="2">
    <source>
        <dbReference type="ARBA" id="ARBA00023125"/>
    </source>
</evidence>
<keyword evidence="1" id="KW-0805">Transcription regulation</keyword>
<sequence>MDDGFVESIVDDPFNNLSEFLSFETFLGLCSNNPSPWDQFQPSYCSSPIQPLPLSSPSYSPMNISAQSSVLLCGSERGLFNGVEDEDEVVFQQTEDQTGFKFNSGNGDEFRSRGLVSTSSIANETMVDIIPRPLGITVAEKMLRALSLFKESSGGGILAQVWMPFKQGDKIILSTCEQPFLLDQMLAGYREVSRGFIFSATESQNTYLGLPGRVFISKMPEWTSNVVYYSKGEYLRVQHAVDHEVRGSLALPIFGPHDKVCCAVLEVVTTKEKSNFDQEMTHVCRSLQAVNLSTIVAPRVHPQLCSKNQKIALAEIVDILRALCHAHMLPLALTWVPCGYTDIISDEFTRVNVGEGKDHSNDKSILCIEEAACYVNNKNMQDFMQACAEHLLKKGQGIAGKALESNHPFFSPDVKDYDIREYPLVHHARKFGLSAAVAIRIRSTYTGKDDYILEFFLPINCTGSLEQQLLLTNLSSTMQRICKSLRTVSDAELVGTKDSVVIHEGGGYVPSTIIHGKSSQLVASDSELDSKEHLTFHNFEHSDEARKPDVPHEQKRQLEKKRSVVEKNISLSTLRQHFSGSLKDAAKSLGVCPTTLKRICRQHGISRWPSRKINKVNRSLRKIQSVIDSDQGVEAGLKFDALTGGLVTATTMVQDMEVHNIFPYHKTAIARNSKAIRSDVISTFPTSWMKDESHSLEIGRDECSSGEHKPEFVGDTFVSMTGKAEIGTYSQDISMGSSEKEGCDILGSSFESFNFHDTSPTSSSIEAPDEMDTARDDYFGVIENSHPISSGIRISSNASLSTMNGSASSSPNLRQRFLNRKTGIEDGGHRVTVKATYKEDTVRFKFEPSAGYYQLFEEVGKRFKLPTGTFLLKYVDDEKELVMLSSDSDLQECLEVLESIGSLCIKLSVRDRPCAIGSSASSNSLLGGS</sequence>
<dbReference type="Pfam" id="PF00564">
    <property type="entry name" value="PB1"/>
    <property type="match status" value="1"/>
</dbReference>
<evidence type="ECO:0000313" key="8">
    <source>
        <dbReference type="EMBL" id="KAF5177625.1"/>
    </source>
</evidence>
<keyword evidence="4" id="KW-0539">Nucleus</keyword>
<organism evidence="8 9">
    <name type="scientific">Thalictrum thalictroides</name>
    <name type="common">Rue-anemone</name>
    <name type="synonym">Anemone thalictroides</name>
    <dbReference type="NCBI Taxonomy" id="46969"/>
    <lineage>
        <taxon>Eukaryota</taxon>
        <taxon>Viridiplantae</taxon>
        <taxon>Streptophyta</taxon>
        <taxon>Embryophyta</taxon>
        <taxon>Tracheophyta</taxon>
        <taxon>Spermatophyta</taxon>
        <taxon>Magnoliopsida</taxon>
        <taxon>Ranunculales</taxon>
        <taxon>Ranunculaceae</taxon>
        <taxon>Thalictroideae</taxon>
        <taxon>Thalictrum</taxon>
    </lineage>
</organism>
<evidence type="ECO:0000256" key="4">
    <source>
        <dbReference type="ARBA" id="ARBA00023242"/>
    </source>
</evidence>
<keyword evidence="3" id="KW-0804">Transcription</keyword>
<dbReference type="SUPFAM" id="SSF54277">
    <property type="entry name" value="CAD &amp; PB1 domains"/>
    <property type="match status" value="1"/>
</dbReference>
<keyword evidence="9" id="KW-1185">Reference proteome</keyword>